<dbReference type="Pfam" id="PF00155">
    <property type="entry name" value="Aminotran_1_2"/>
    <property type="match status" value="1"/>
</dbReference>
<reference evidence="5 6" key="1">
    <citation type="submission" date="2018-03" db="EMBL/GenBank/DDBJ databases">
        <title>Comparative analysis of microorganisms from saline springs in Andes Mountain Range, Colombia.</title>
        <authorList>
            <person name="Rubin E."/>
        </authorList>
    </citation>
    <scope>NUCLEOTIDE SEQUENCE [LARGE SCALE GENOMIC DNA]</scope>
    <source>
        <strain evidence="5 6">CG 35</strain>
    </source>
</reference>
<organism evidence="5 6">
    <name type="scientific">Nesterenkonia sandarakina</name>
    <dbReference type="NCBI Taxonomy" id="272918"/>
    <lineage>
        <taxon>Bacteria</taxon>
        <taxon>Bacillati</taxon>
        <taxon>Actinomycetota</taxon>
        <taxon>Actinomycetes</taxon>
        <taxon>Micrococcales</taxon>
        <taxon>Micrococcaceae</taxon>
        <taxon>Nesterenkonia</taxon>
    </lineage>
</organism>
<dbReference type="GO" id="GO:0030170">
    <property type="term" value="F:pyridoxal phosphate binding"/>
    <property type="evidence" value="ECO:0007669"/>
    <property type="project" value="InterPro"/>
</dbReference>
<evidence type="ECO:0000256" key="3">
    <source>
        <dbReference type="ARBA" id="ARBA00022679"/>
    </source>
</evidence>
<feature type="domain" description="Aminotransferase class I/classII large" evidence="4">
    <location>
        <begin position="25"/>
        <end position="387"/>
    </location>
</feature>
<dbReference type="OrthoDB" id="9813612at2"/>
<dbReference type="InterPro" id="IPR004839">
    <property type="entry name" value="Aminotransferase_I/II_large"/>
</dbReference>
<dbReference type="RefSeq" id="WP_106122987.1">
    <property type="nucleotide sequence ID" value="NZ_PVTY01000008.1"/>
</dbReference>
<keyword evidence="3 5" id="KW-0808">Transferase</keyword>
<dbReference type="PANTHER" id="PTHR42832:SF3">
    <property type="entry name" value="L-GLUTAMINE--4-(METHYLSULFANYL)-2-OXOBUTANOATE AMINOTRANSFERASE"/>
    <property type="match status" value="1"/>
</dbReference>
<gene>
    <name evidence="5" type="ORF">BCL67_108167</name>
</gene>
<name>A0A2T0YKH6_9MICC</name>
<keyword evidence="2 5" id="KW-0032">Aminotransferase</keyword>
<comment type="caution">
    <text evidence="5">The sequence shown here is derived from an EMBL/GenBank/DDBJ whole genome shotgun (WGS) entry which is preliminary data.</text>
</comment>
<evidence type="ECO:0000313" key="5">
    <source>
        <dbReference type="EMBL" id="PRZ15704.1"/>
    </source>
</evidence>
<evidence type="ECO:0000256" key="2">
    <source>
        <dbReference type="ARBA" id="ARBA00022576"/>
    </source>
</evidence>
<dbReference type="SUPFAM" id="SSF53383">
    <property type="entry name" value="PLP-dependent transferases"/>
    <property type="match status" value="1"/>
</dbReference>
<dbReference type="CDD" id="cd00609">
    <property type="entry name" value="AAT_like"/>
    <property type="match status" value="1"/>
</dbReference>
<dbReference type="Gene3D" id="3.40.640.10">
    <property type="entry name" value="Type I PLP-dependent aspartate aminotransferase-like (Major domain)"/>
    <property type="match status" value="1"/>
</dbReference>
<dbReference type="PANTHER" id="PTHR42832">
    <property type="entry name" value="AMINO ACID AMINOTRANSFERASE"/>
    <property type="match status" value="1"/>
</dbReference>
<keyword evidence="6" id="KW-1185">Reference proteome</keyword>
<evidence type="ECO:0000259" key="4">
    <source>
        <dbReference type="Pfam" id="PF00155"/>
    </source>
</evidence>
<dbReference type="AlphaFoldDB" id="A0A2T0YKH6"/>
<protein>
    <submittedName>
        <fullName evidence="5">Succinyldiaminopimelate aminotransferase</fullName>
    </submittedName>
</protein>
<dbReference type="InterPro" id="IPR050881">
    <property type="entry name" value="LL-DAP_aminotransferase"/>
</dbReference>
<dbReference type="InterPro" id="IPR015424">
    <property type="entry name" value="PyrdxlP-dep_Trfase"/>
</dbReference>
<evidence type="ECO:0000256" key="1">
    <source>
        <dbReference type="ARBA" id="ARBA00001933"/>
    </source>
</evidence>
<dbReference type="GO" id="GO:0008483">
    <property type="term" value="F:transaminase activity"/>
    <property type="evidence" value="ECO:0007669"/>
    <property type="project" value="UniProtKB-KW"/>
</dbReference>
<dbReference type="InterPro" id="IPR019880">
    <property type="entry name" value="OxyQ"/>
</dbReference>
<sequence>MLTLPEYPWDAMAPYVEKARQHPEGVVNLSIGTPVDPTPEVIQAALTAAADAPGYPTTHGTLALRESIAAWFARRRGVTDLDPENILPTVGSKELVAWLPTLLGIGARAGAGSADVVLRPLVAYPTYDIGAQIAGATPLATDDPFSLDEETLQRVKLIWINSPSNPTGAVAGVEWMREVVQLARRIGAVVASDECYAELPWEVADDDVPSILDPRVCGTDPETGRGDHCGLIAVYSASKQSNIAGYRAAFAAGCPELISGLINTRKHAGMIVPAPIQAALAAALDDDAHVDAQRELYRRRRALMLPALRAAGLQIEDSIAGLYLWCRANGTDASAATAEDTWRLVDELAQRGIVVGPGVFYGEQGNGYIRVALTATDERIAAAAKRLAG</sequence>
<dbReference type="InterPro" id="IPR015421">
    <property type="entry name" value="PyrdxlP-dep_Trfase_major"/>
</dbReference>
<comment type="cofactor">
    <cofactor evidence="1">
        <name>pyridoxal 5'-phosphate</name>
        <dbReference type="ChEBI" id="CHEBI:597326"/>
    </cofactor>
</comment>
<accession>A0A2T0YKH6</accession>
<dbReference type="Proteomes" id="UP000238217">
    <property type="component" value="Unassembled WGS sequence"/>
</dbReference>
<dbReference type="EMBL" id="PVTY01000008">
    <property type="protein sequence ID" value="PRZ15704.1"/>
    <property type="molecule type" value="Genomic_DNA"/>
</dbReference>
<dbReference type="NCBIfam" id="TIGR03539">
    <property type="entry name" value="DapC_actino"/>
    <property type="match status" value="1"/>
</dbReference>
<proteinExistence type="predicted"/>
<dbReference type="InterPro" id="IPR015422">
    <property type="entry name" value="PyrdxlP-dep_Trfase_small"/>
</dbReference>
<dbReference type="Gene3D" id="3.90.1150.10">
    <property type="entry name" value="Aspartate Aminotransferase, domain 1"/>
    <property type="match status" value="1"/>
</dbReference>
<evidence type="ECO:0000313" key="6">
    <source>
        <dbReference type="Proteomes" id="UP000238217"/>
    </source>
</evidence>